<proteinExistence type="predicted"/>
<keyword evidence="3" id="KW-1185">Reference proteome</keyword>
<dbReference type="Pfam" id="PF01348">
    <property type="entry name" value="Intron_maturas2"/>
    <property type="match status" value="1"/>
</dbReference>
<reference evidence="2 3" key="1">
    <citation type="journal article" date="2021" name="Int. J. Syst. Evol. Microbiol.">
        <title>Reticulibacter mediterranei gen. nov., sp. nov., within the new family Reticulibacteraceae fam. nov., and Ktedonospora formicarum gen. nov., sp. nov., Ktedonobacter robiniae sp. nov., Dictyobacter formicarum sp. nov. and Dictyobacter arantiisoli sp. nov., belonging to the class Ktedonobacteria.</title>
        <authorList>
            <person name="Yabe S."/>
            <person name="Zheng Y."/>
            <person name="Wang C.M."/>
            <person name="Sakai Y."/>
            <person name="Abe K."/>
            <person name="Yokota A."/>
            <person name="Donadio S."/>
            <person name="Cavaletti L."/>
            <person name="Monciardini P."/>
        </authorList>
    </citation>
    <scope>NUCLEOTIDE SEQUENCE [LARGE SCALE GENOMIC DNA]</scope>
    <source>
        <strain evidence="2 3">SOSP1-9</strain>
    </source>
</reference>
<sequence>MEALSVGGTQLSSWDRSLIHETQNLFGNIVGGVLSPLLANIYLHNLDTFIEDTLIPQYTRGKKRKRNPAYRHLEWKIRDARTRQDWQAVERFQQERRSYPSLDTHDPDYRRLSFVRYADDFLLAFIGPKVEAEAIKETIGTYLRDRLHLTMSAEKTLITHARTEQARFLGYVISIFHADDKLTRRPSGAKMRSINGGVRLGLPPGLINRITTEYKHHGKVISEKRLTEWSDAYIIDTYQQRFRGLAEYYKFAVDRCHLSSVKHIMQIALVKTLAQKLNISASKVYERYRGVQMVNDYEYKTLQVKVSTRNGERTFTWGAIPLQAMKPGNVPIADTKPVMFWKSRSDLITRLLADTCELCGSHENCQVHHAHKLVDLKKRWAGRREKPEWVKRMITLRRKTLVVCMPCHRAIHAGKLVLSQRSSDVLESRMSRKVQVRFGGGRSET</sequence>
<accession>A0ABQ3VT93</accession>
<dbReference type="InterPro" id="IPR049030">
    <property type="entry name" value="AI2M-like_HNH"/>
</dbReference>
<feature type="domain" description="Reverse transcriptase" evidence="1">
    <location>
        <begin position="1"/>
        <end position="173"/>
    </location>
</feature>
<evidence type="ECO:0000313" key="3">
    <source>
        <dbReference type="Proteomes" id="UP000635565"/>
    </source>
</evidence>
<dbReference type="Proteomes" id="UP000635565">
    <property type="component" value="Unassembled WGS sequence"/>
</dbReference>
<dbReference type="InterPro" id="IPR024937">
    <property type="entry name" value="Domain_X"/>
</dbReference>
<name>A0ABQ3VT93_9CHLR</name>
<organism evidence="2 3">
    <name type="scientific">Dictyobacter formicarum</name>
    <dbReference type="NCBI Taxonomy" id="2778368"/>
    <lineage>
        <taxon>Bacteria</taxon>
        <taxon>Bacillati</taxon>
        <taxon>Chloroflexota</taxon>
        <taxon>Ktedonobacteria</taxon>
        <taxon>Ktedonobacterales</taxon>
        <taxon>Dictyobacteraceae</taxon>
        <taxon>Dictyobacter</taxon>
    </lineage>
</organism>
<dbReference type="PANTHER" id="PTHR33642:SF4">
    <property type="entry name" value="COX1_OXI3 INTRON 1 PROTEIN-RELATED"/>
    <property type="match status" value="1"/>
</dbReference>
<evidence type="ECO:0000259" key="1">
    <source>
        <dbReference type="PROSITE" id="PS50878"/>
    </source>
</evidence>
<dbReference type="RefSeq" id="WP_201366164.1">
    <property type="nucleotide sequence ID" value="NZ_BNJJ01000025.1"/>
</dbReference>
<dbReference type="InterPro" id="IPR043502">
    <property type="entry name" value="DNA/RNA_pol_sf"/>
</dbReference>
<protein>
    <recommendedName>
        <fullName evidence="1">Reverse transcriptase domain-containing protein</fullName>
    </recommendedName>
</protein>
<dbReference type="CDD" id="cd01651">
    <property type="entry name" value="RT_G2_intron"/>
    <property type="match status" value="1"/>
</dbReference>
<dbReference type="EMBL" id="BNJJ01000025">
    <property type="protein sequence ID" value="GHO88608.1"/>
    <property type="molecule type" value="Genomic_DNA"/>
</dbReference>
<evidence type="ECO:0000313" key="2">
    <source>
        <dbReference type="EMBL" id="GHO88608.1"/>
    </source>
</evidence>
<dbReference type="SUPFAM" id="SSF56672">
    <property type="entry name" value="DNA/RNA polymerases"/>
    <property type="match status" value="1"/>
</dbReference>
<dbReference type="Pfam" id="PF21368">
    <property type="entry name" value="AI2M-like_HNH"/>
    <property type="match status" value="1"/>
</dbReference>
<comment type="caution">
    <text evidence="2">The sequence shown here is derived from an EMBL/GenBank/DDBJ whole genome shotgun (WGS) entry which is preliminary data.</text>
</comment>
<dbReference type="InterPro" id="IPR000477">
    <property type="entry name" value="RT_dom"/>
</dbReference>
<dbReference type="PANTHER" id="PTHR33642">
    <property type="entry name" value="COX1/OXI3 INTRON 1 PROTEIN-RELATED"/>
    <property type="match status" value="1"/>
</dbReference>
<dbReference type="PROSITE" id="PS50878">
    <property type="entry name" value="RT_POL"/>
    <property type="match status" value="1"/>
</dbReference>
<gene>
    <name evidence="2" type="ORF">KSZ_66140</name>
</gene>